<evidence type="ECO:0000313" key="1">
    <source>
        <dbReference type="EMBL" id="THV76368.1"/>
    </source>
</evidence>
<dbReference type="Proteomes" id="UP000304951">
    <property type="component" value="Unassembled WGS sequence"/>
</dbReference>
<evidence type="ECO:0000313" key="4">
    <source>
        <dbReference type="Proteomes" id="UP000309734"/>
    </source>
</evidence>
<gene>
    <name evidence="2" type="ORF">D6C85_02003</name>
    <name evidence="1" type="ORF">D6D28_01182</name>
</gene>
<name>A0A4S8SYF8_AURPU</name>
<dbReference type="AlphaFoldDB" id="A0A4S8SYF8"/>
<sequence length="242" mass="24097">MTAPSGTSTSKRIKFLLGQLALLAAASLLHIINNIINSTSVPPLSTTQLNMQFFISTMAFVAAATMGAIATAQDTVTVTVIPADCTPTTTTLPVVVVSTTVTASVESISSQSISSDSISSITNIPISSVTETASTTHATFVVETPAVESVASTSVVVIASPVESTSNGAITSIPTSSKMVSPVATLILSASPSSKSASATASGSGVASATVTSVPSNDATVTGMVGKTVILTLLAASLFNLV</sequence>
<proteinExistence type="predicted"/>
<accession>A0A4S8SYF8</accession>
<dbReference type="EMBL" id="QZAF01000021">
    <property type="protein sequence ID" value="THV76368.1"/>
    <property type="molecule type" value="Genomic_DNA"/>
</dbReference>
<comment type="caution">
    <text evidence="1">The sequence shown here is derived from an EMBL/GenBank/DDBJ whole genome shotgun (WGS) entry which is preliminary data.</text>
</comment>
<protein>
    <submittedName>
        <fullName evidence="1">Uncharacterized protein</fullName>
    </submittedName>
</protein>
<dbReference type="Proteomes" id="UP000309734">
    <property type="component" value="Unassembled WGS sequence"/>
</dbReference>
<dbReference type="EMBL" id="QZBS01000033">
    <property type="protein sequence ID" value="THZ76915.1"/>
    <property type="molecule type" value="Genomic_DNA"/>
</dbReference>
<organism evidence="1 3">
    <name type="scientific">Aureobasidium pullulans</name>
    <name type="common">Black yeast</name>
    <name type="synonym">Pullularia pullulans</name>
    <dbReference type="NCBI Taxonomy" id="5580"/>
    <lineage>
        <taxon>Eukaryota</taxon>
        <taxon>Fungi</taxon>
        <taxon>Dikarya</taxon>
        <taxon>Ascomycota</taxon>
        <taxon>Pezizomycotina</taxon>
        <taxon>Dothideomycetes</taxon>
        <taxon>Dothideomycetidae</taxon>
        <taxon>Dothideales</taxon>
        <taxon>Saccotheciaceae</taxon>
        <taxon>Aureobasidium</taxon>
    </lineage>
</organism>
<evidence type="ECO:0000313" key="2">
    <source>
        <dbReference type="EMBL" id="THZ76915.1"/>
    </source>
</evidence>
<evidence type="ECO:0000313" key="3">
    <source>
        <dbReference type="Proteomes" id="UP000304951"/>
    </source>
</evidence>
<reference evidence="3 4" key="1">
    <citation type="submission" date="2018-10" db="EMBL/GenBank/DDBJ databases">
        <title>Fifty Aureobasidium pullulans genomes reveal a recombining polyextremotolerant generalist.</title>
        <authorList>
            <person name="Gostincar C."/>
            <person name="Turk M."/>
            <person name="Zajc J."/>
            <person name="Gunde-Cimerman N."/>
        </authorList>
    </citation>
    <scope>NUCLEOTIDE SEQUENCE [LARGE SCALE GENOMIC DNA]</scope>
    <source>
        <strain evidence="1 3">EXF-11900</strain>
        <strain evidence="2 4">EXF-3519</strain>
    </source>
</reference>